<dbReference type="Pfam" id="PF01381">
    <property type="entry name" value="HTH_3"/>
    <property type="match status" value="1"/>
</dbReference>
<dbReference type="RefSeq" id="WP_063382636.1">
    <property type="nucleotide sequence ID" value="NZ_AUXX01000045.1"/>
</dbReference>
<evidence type="ECO:0000313" key="2">
    <source>
        <dbReference type="EMBL" id="KZN61538.1"/>
    </source>
</evidence>
<protein>
    <recommendedName>
        <fullName evidence="1">HTH cro/C1-type domain-containing protein</fullName>
    </recommendedName>
</protein>
<dbReference type="PROSITE" id="PS50943">
    <property type="entry name" value="HTH_CROC1"/>
    <property type="match status" value="1"/>
</dbReference>
<gene>
    <name evidence="2" type="ORF">N478_05545</name>
</gene>
<name>A0A162ALL4_9GAMM</name>
<dbReference type="PATRIC" id="fig|1365257.3.peg.4427"/>
<dbReference type="EMBL" id="AUXX01000045">
    <property type="protein sequence ID" value="KZN61538.1"/>
    <property type="molecule type" value="Genomic_DNA"/>
</dbReference>
<dbReference type="CDD" id="cd00093">
    <property type="entry name" value="HTH_XRE"/>
    <property type="match status" value="1"/>
</dbReference>
<feature type="domain" description="HTH cro/C1-type" evidence="1">
    <location>
        <begin position="9"/>
        <end position="45"/>
    </location>
</feature>
<evidence type="ECO:0000259" key="1">
    <source>
        <dbReference type="PROSITE" id="PS50943"/>
    </source>
</evidence>
<dbReference type="Gene3D" id="1.10.260.40">
    <property type="entry name" value="lambda repressor-like DNA-binding domains"/>
    <property type="match status" value="1"/>
</dbReference>
<dbReference type="SMART" id="SM00530">
    <property type="entry name" value="HTH_XRE"/>
    <property type="match status" value="1"/>
</dbReference>
<comment type="caution">
    <text evidence="2">The sequence shown here is derived from an EMBL/GenBank/DDBJ whole genome shotgun (WGS) entry which is preliminary data.</text>
</comment>
<dbReference type="GO" id="GO:0003677">
    <property type="term" value="F:DNA binding"/>
    <property type="evidence" value="ECO:0007669"/>
    <property type="project" value="InterPro"/>
</dbReference>
<dbReference type="Proteomes" id="UP000076661">
    <property type="component" value="Unassembled WGS sequence"/>
</dbReference>
<evidence type="ECO:0000313" key="3">
    <source>
        <dbReference type="Proteomes" id="UP000076661"/>
    </source>
</evidence>
<reference evidence="2 3" key="1">
    <citation type="submission" date="2013-07" db="EMBL/GenBank/DDBJ databases">
        <title>Comparative Genomic and Metabolomic Analysis of Twelve Strains of Pseudoalteromonas luteoviolacea.</title>
        <authorList>
            <person name="Vynne N.G."/>
            <person name="Mansson M."/>
            <person name="Gram L."/>
        </authorList>
    </citation>
    <scope>NUCLEOTIDE SEQUENCE [LARGE SCALE GENOMIC DNA]</scope>
    <source>
        <strain evidence="2 3">S4060-1</strain>
    </source>
</reference>
<proteinExistence type="predicted"/>
<dbReference type="SUPFAM" id="SSF47413">
    <property type="entry name" value="lambda repressor-like DNA-binding domains"/>
    <property type="match status" value="1"/>
</dbReference>
<dbReference type="AlphaFoldDB" id="A0A162ALL4"/>
<dbReference type="InterPro" id="IPR001387">
    <property type="entry name" value="Cro/C1-type_HTH"/>
</dbReference>
<accession>A0A162ALL4</accession>
<dbReference type="InterPro" id="IPR010982">
    <property type="entry name" value="Lambda_DNA-bd_dom_sf"/>
</dbReference>
<sequence length="152" mass="17376">MSNSFNSRLKQLRLFLNLSQTKFAEMVEVPMGSYRRYEEDRDAPSSVIAKIVSHPQCKVYGYWLITGETQPHAGNIAPGDEIDTQSELSEEEFEKEFIDKSVGMILMFCHMGWFHVNKEKNIDIDDCGKLLLKEVKPLIDAKVNSTTNKKVS</sequence>
<organism evidence="2 3">
    <name type="scientific">Pseudoalteromonas luteoviolacea S4060-1</name>
    <dbReference type="NCBI Taxonomy" id="1365257"/>
    <lineage>
        <taxon>Bacteria</taxon>
        <taxon>Pseudomonadati</taxon>
        <taxon>Pseudomonadota</taxon>
        <taxon>Gammaproteobacteria</taxon>
        <taxon>Alteromonadales</taxon>
        <taxon>Pseudoalteromonadaceae</taxon>
        <taxon>Pseudoalteromonas</taxon>
    </lineage>
</organism>